<reference evidence="2" key="1">
    <citation type="submission" date="2016-10" db="EMBL/GenBank/DDBJ databases">
        <title>Comparative genomics uncovers the prolific and rare metabolic potential of the cyanobacterial genus Moorea.</title>
        <authorList>
            <person name="Leao T."/>
            <person name="Castelao G."/>
            <person name="Korobeynikov A."/>
            <person name="Monroe E.A."/>
            <person name="Podell S."/>
            <person name="Glukhov E."/>
            <person name="Allen E."/>
            <person name="Gerwick W.H."/>
            <person name="Gerwick L."/>
        </authorList>
    </citation>
    <scope>NUCLEOTIDE SEQUENCE [LARGE SCALE GENOMIC DNA]</scope>
    <source>
        <strain evidence="2">JHB</strain>
    </source>
</reference>
<organism evidence="1 2">
    <name type="scientific">Moorena producens (strain JHB)</name>
    <dbReference type="NCBI Taxonomy" id="1454205"/>
    <lineage>
        <taxon>Bacteria</taxon>
        <taxon>Bacillati</taxon>
        <taxon>Cyanobacteriota</taxon>
        <taxon>Cyanophyceae</taxon>
        <taxon>Coleofasciculales</taxon>
        <taxon>Coleofasciculaceae</taxon>
        <taxon>Moorena</taxon>
    </lineage>
</organism>
<sequence>MEITDLNVSDMPVEPSKIELTLPTDINGPNPFVFTGCKGMMLEDFESLPVVRVIESSPIAVTTGL</sequence>
<evidence type="ECO:0000313" key="1">
    <source>
        <dbReference type="EMBL" id="AOY79530.1"/>
    </source>
</evidence>
<evidence type="ECO:0000313" key="2">
    <source>
        <dbReference type="Proteomes" id="UP000176944"/>
    </source>
</evidence>
<gene>
    <name evidence="1" type="ORF">BJP36_05970</name>
</gene>
<proteinExistence type="predicted"/>
<dbReference type="Proteomes" id="UP000176944">
    <property type="component" value="Chromosome"/>
</dbReference>
<dbReference type="AlphaFoldDB" id="A0A1D9FWJ9"/>
<dbReference type="EMBL" id="CP017708">
    <property type="protein sequence ID" value="AOY79530.1"/>
    <property type="molecule type" value="Genomic_DNA"/>
</dbReference>
<accession>A0A1D9FWJ9</accession>
<protein>
    <submittedName>
        <fullName evidence="1">Uncharacterized protein</fullName>
    </submittedName>
</protein>
<name>A0A1D9FWJ9_MOOP1</name>